<dbReference type="InterPro" id="IPR004146">
    <property type="entry name" value="DC1"/>
</dbReference>
<protein>
    <recommendedName>
        <fullName evidence="4">Phorbol-ester/DAG-type domain-containing protein</fullName>
    </recommendedName>
</protein>
<dbReference type="AlphaFoldDB" id="V4KH42"/>
<evidence type="ECO:0000313" key="6">
    <source>
        <dbReference type="Proteomes" id="UP000030689"/>
    </source>
</evidence>
<reference evidence="5 6" key="1">
    <citation type="journal article" date="2013" name="Front. Plant Sci.">
        <title>The Reference Genome of the Halophytic Plant Eutrema salsugineum.</title>
        <authorList>
            <person name="Yang R."/>
            <person name="Jarvis D.E."/>
            <person name="Chen H."/>
            <person name="Beilstein M.A."/>
            <person name="Grimwood J."/>
            <person name="Jenkins J."/>
            <person name="Shu S."/>
            <person name="Prochnik S."/>
            <person name="Xin M."/>
            <person name="Ma C."/>
            <person name="Schmutz J."/>
            <person name="Wing R.A."/>
            <person name="Mitchell-Olds T."/>
            <person name="Schumaker K.S."/>
            <person name="Wang X."/>
        </authorList>
    </citation>
    <scope>NUCLEOTIDE SEQUENCE [LARGE SCALE GENOMIC DNA]</scope>
</reference>
<organism evidence="5 6">
    <name type="scientific">Eutrema salsugineum</name>
    <name type="common">Saltwater cress</name>
    <name type="synonym">Sisymbrium salsugineum</name>
    <dbReference type="NCBI Taxonomy" id="72664"/>
    <lineage>
        <taxon>Eukaryota</taxon>
        <taxon>Viridiplantae</taxon>
        <taxon>Streptophyta</taxon>
        <taxon>Embryophyta</taxon>
        <taxon>Tracheophyta</taxon>
        <taxon>Spermatophyta</taxon>
        <taxon>Magnoliopsida</taxon>
        <taxon>eudicotyledons</taxon>
        <taxon>Gunneridae</taxon>
        <taxon>Pentapetalae</taxon>
        <taxon>rosids</taxon>
        <taxon>malvids</taxon>
        <taxon>Brassicales</taxon>
        <taxon>Brassicaceae</taxon>
        <taxon>Eutremeae</taxon>
        <taxon>Eutrema</taxon>
    </lineage>
</organism>
<dbReference type="PANTHER" id="PTHR32410">
    <property type="entry name" value="CYSTEINE/HISTIDINE-RICH C1 DOMAIN FAMILY PROTEIN"/>
    <property type="match status" value="1"/>
</dbReference>
<evidence type="ECO:0000313" key="5">
    <source>
        <dbReference type="EMBL" id="ESQ30479.1"/>
    </source>
</evidence>
<proteinExistence type="predicted"/>
<feature type="domain" description="Phorbol-ester/DAG-type" evidence="4">
    <location>
        <begin position="70"/>
        <end position="114"/>
    </location>
</feature>
<dbReference type="InterPro" id="IPR054483">
    <property type="entry name" value="DC1-like_CT"/>
</dbReference>
<dbReference type="EMBL" id="KI517809">
    <property type="protein sequence ID" value="ESQ30479.1"/>
    <property type="molecule type" value="Genomic_DNA"/>
</dbReference>
<dbReference type="InterPro" id="IPR053192">
    <property type="entry name" value="Vacuole_Formation_Reg"/>
</dbReference>
<dbReference type="InterPro" id="IPR046349">
    <property type="entry name" value="C1-like_sf"/>
</dbReference>
<dbReference type="CDD" id="cd00029">
    <property type="entry name" value="C1"/>
    <property type="match status" value="1"/>
</dbReference>
<sequence length="440" mass="50701">MERGKYFSRSKPPCPLSDPANPHKLCRRSDPPLSMCFACKGQQHLEEKSFSLHSHCALNPPPLTIQNLKSHDHTLTLFPRRIPLPCDACGFSLDSFLDQVYSCLLCNYLVHRRCIYLPRVIKITRHLHRLSHTSSFVPSSGEIFSCGVCHKPVDVNYGQFSCNKGCHYAVHSQCAIKDEVWDGIDLEGVPEKKEEVLEPFVRIDEETIQHFTHEHHHLKIHGNDNRGDHENKFCQACILPMKVSDRFYSCIDCDFVLHETCASLPRKQHHPVHKHPLTLFYPFSPNPHEFVLEYGSFVLEHGYFDCSGCYRASHGFMHKCTKKDCDFHLDASLNSCIKCKSFLSLRCATLPSLAHYKHDKHSLWCEICERKLDATELFYTCSSCLVTLHVECLLGIEMYMKPNHSIQYDGYKVDIGRKSGNTRPVCDRCRRRCKDTLVFK</sequence>
<dbReference type="PANTHER" id="PTHR32410:SF210">
    <property type="entry name" value="CYSTEINE_HISTIDINE-RICH C1 DOMAIN FAMILY PROTEIN"/>
    <property type="match status" value="1"/>
</dbReference>
<evidence type="ECO:0000256" key="2">
    <source>
        <dbReference type="ARBA" id="ARBA00022737"/>
    </source>
</evidence>
<accession>V4KH42</accession>
<dbReference type="SUPFAM" id="SSF57889">
    <property type="entry name" value="Cysteine-rich domain"/>
    <property type="match status" value="3"/>
</dbReference>
<dbReference type="Pfam" id="PF03107">
    <property type="entry name" value="C1_2"/>
    <property type="match status" value="4"/>
</dbReference>
<dbReference type="GO" id="GO:0046872">
    <property type="term" value="F:metal ion binding"/>
    <property type="evidence" value="ECO:0007669"/>
    <property type="project" value="UniProtKB-KW"/>
</dbReference>
<keyword evidence="3" id="KW-0862">Zinc</keyword>
<dbReference type="Proteomes" id="UP000030689">
    <property type="component" value="Unassembled WGS sequence"/>
</dbReference>
<dbReference type="KEGG" id="eus:EUTSA_v10012244mg"/>
<dbReference type="Gene3D" id="3.30.60.20">
    <property type="match status" value="1"/>
</dbReference>
<dbReference type="OMA" id="CHIRITR"/>
<dbReference type="InterPro" id="IPR002219">
    <property type="entry name" value="PKC_DAG/PE"/>
</dbReference>
<keyword evidence="1" id="KW-0479">Metal-binding</keyword>
<dbReference type="Pfam" id="PF22926">
    <property type="entry name" value="C1-like_CT"/>
    <property type="match status" value="1"/>
</dbReference>
<feature type="non-terminal residue" evidence="5">
    <location>
        <position position="440"/>
    </location>
</feature>
<keyword evidence="2" id="KW-0677">Repeat</keyword>
<dbReference type="PROSITE" id="PS50081">
    <property type="entry name" value="ZF_DAG_PE_2"/>
    <property type="match status" value="1"/>
</dbReference>
<keyword evidence="6" id="KW-1185">Reference proteome</keyword>
<gene>
    <name evidence="5" type="ORF">EUTSA_v10012244mg</name>
</gene>
<dbReference type="Gramene" id="ESQ30479">
    <property type="protein sequence ID" value="ESQ30479"/>
    <property type="gene ID" value="EUTSA_v10012244mg"/>
</dbReference>
<evidence type="ECO:0000259" key="4">
    <source>
        <dbReference type="PROSITE" id="PS50081"/>
    </source>
</evidence>
<evidence type="ECO:0000256" key="1">
    <source>
        <dbReference type="ARBA" id="ARBA00022723"/>
    </source>
</evidence>
<name>V4KH42_EUTSA</name>
<evidence type="ECO:0000256" key="3">
    <source>
        <dbReference type="ARBA" id="ARBA00022833"/>
    </source>
</evidence>